<reference evidence="2" key="1">
    <citation type="journal article" date="2023" name="Mol. Phylogenet. Evol.">
        <title>Genome-scale phylogeny and comparative genomics of the fungal order Sordariales.</title>
        <authorList>
            <person name="Hensen N."/>
            <person name="Bonometti L."/>
            <person name="Westerberg I."/>
            <person name="Brannstrom I.O."/>
            <person name="Guillou S."/>
            <person name="Cros-Aarteil S."/>
            <person name="Calhoun S."/>
            <person name="Haridas S."/>
            <person name="Kuo A."/>
            <person name="Mondo S."/>
            <person name="Pangilinan J."/>
            <person name="Riley R."/>
            <person name="LaButti K."/>
            <person name="Andreopoulos B."/>
            <person name="Lipzen A."/>
            <person name="Chen C."/>
            <person name="Yan M."/>
            <person name="Daum C."/>
            <person name="Ng V."/>
            <person name="Clum A."/>
            <person name="Steindorff A."/>
            <person name="Ohm R.A."/>
            <person name="Martin F."/>
            <person name="Silar P."/>
            <person name="Natvig D.O."/>
            <person name="Lalanne C."/>
            <person name="Gautier V."/>
            <person name="Ament-Velasquez S.L."/>
            <person name="Kruys A."/>
            <person name="Hutchinson M.I."/>
            <person name="Powell A.J."/>
            <person name="Barry K."/>
            <person name="Miller A.N."/>
            <person name="Grigoriev I.V."/>
            <person name="Debuchy R."/>
            <person name="Gladieux P."/>
            <person name="Hiltunen Thoren M."/>
            <person name="Johannesson H."/>
        </authorList>
    </citation>
    <scope>NUCLEOTIDE SEQUENCE</scope>
    <source>
        <strain evidence="2">CBS 958.72</strain>
    </source>
</reference>
<proteinExistence type="predicted"/>
<dbReference type="SUPFAM" id="SSF56112">
    <property type="entry name" value="Protein kinase-like (PK-like)"/>
    <property type="match status" value="1"/>
</dbReference>
<evidence type="ECO:0000313" key="3">
    <source>
        <dbReference type="Proteomes" id="UP001287356"/>
    </source>
</evidence>
<dbReference type="AlphaFoldDB" id="A0AAE0MZ37"/>
<dbReference type="InterPro" id="IPR002575">
    <property type="entry name" value="Aminoglycoside_PTrfase"/>
</dbReference>
<dbReference type="InterPro" id="IPR011009">
    <property type="entry name" value="Kinase-like_dom_sf"/>
</dbReference>
<reference evidence="2" key="2">
    <citation type="submission" date="2023-06" db="EMBL/GenBank/DDBJ databases">
        <authorList>
            <consortium name="Lawrence Berkeley National Laboratory"/>
            <person name="Haridas S."/>
            <person name="Hensen N."/>
            <person name="Bonometti L."/>
            <person name="Westerberg I."/>
            <person name="Brannstrom I.O."/>
            <person name="Guillou S."/>
            <person name="Cros-Aarteil S."/>
            <person name="Calhoun S."/>
            <person name="Kuo A."/>
            <person name="Mondo S."/>
            <person name="Pangilinan J."/>
            <person name="Riley R."/>
            <person name="Labutti K."/>
            <person name="Andreopoulos B."/>
            <person name="Lipzen A."/>
            <person name="Chen C."/>
            <person name="Yanf M."/>
            <person name="Daum C."/>
            <person name="Ng V."/>
            <person name="Clum A."/>
            <person name="Steindorff A."/>
            <person name="Ohm R."/>
            <person name="Martin F."/>
            <person name="Silar P."/>
            <person name="Natvig D."/>
            <person name="Lalanne C."/>
            <person name="Gautier V."/>
            <person name="Ament-Velasquez S.L."/>
            <person name="Kruys A."/>
            <person name="Hutchinson M.I."/>
            <person name="Powell A.J."/>
            <person name="Barry K."/>
            <person name="Miller A.N."/>
            <person name="Grigoriev I.V."/>
            <person name="Debuchy R."/>
            <person name="Gladieux P."/>
            <person name="Thoren M.H."/>
            <person name="Johannesson H."/>
        </authorList>
    </citation>
    <scope>NUCLEOTIDE SEQUENCE</scope>
    <source>
        <strain evidence="2">CBS 958.72</strain>
    </source>
</reference>
<name>A0AAE0MZ37_9PEZI</name>
<dbReference type="EMBL" id="JAULSN010000011">
    <property type="protein sequence ID" value="KAK3361643.1"/>
    <property type="molecule type" value="Genomic_DNA"/>
</dbReference>
<gene>
    <name evidence="2" type="ORF">B0T24DRAFT_724799</name>
</gene>
<keyword evidence="3" id="KW-1185">Reference proteome</keyword>
<protein>
    <recommendedName>
        <fullName evidence="1">Aminoglycoside phosphotransferase domain-containing protein</fullName>
    </recommendedName>
</protein>
<accession>A0AAE0MZ37</accession>
<dbReference type="Pfam" id="PF01636">
    <property type="entry name" value="APH"/>
    <property type="match status" value="1"/>
</dbReference>
<comment type="caution">
    <text evidence="2">The sequence shown here is derived from an EMBL/GenBank/DDBJ whole genome shotgun (WGS) entry which is preliminary data.</text>
</comment>
<dbReference type="Proteomes" id="UP001287356">
    <property type="component" value="Unassembled WGS sequence"/>
</dbReference>
<feature type="domain" description="Aminoglycoside phosphotransferase" evidence="1">
    <location>
        <begin position="131"/>
        <end position="205"/>
    </location>
</feature>
<evidence type="ECO:0000313" key="2">
    <source>
        <dbReference type="EMBL" id="KAK3361643.1"/>
    </source>
</evidence>
<evidence type="ECO:0000259" key="1">
    <source>
        <dbReference type="Pfam" id="PF01636"/>
    </source>
</evidence>
<organism evidence="2 3">
    <name type="scientific">Lasiosphaeria ovina</name>
    <dbReference type="NCBI Taxonomy" id="92902"/>
    <lineage>
        <taxon>Eukaryota</taxon>
        <taxon>Fungi</taxon>
        <taxon>Dikarya</taxon>
        <taxon>Ascomycota</taxon>
        <taxon>Pezizomycotina</taxon>
        <taxon>Sordariomycetes</taxon>
        <taxon>Sordariomycetidae</taxon>
        <taxon>Sordariales</taxon>
        <taxon>Lasiosphaeriaceae</taxon>
        <taxon>Lasiosphaeria</taxon>
    </lineage>
</organism>
<sequence>MIISLLFPLQLSTCRRPGSLTGKMCYRRVWAYYCGHGGYYTGWTYCADRDEDGHQKKTYRENIGICRDCEALYERKVVFANRIATFQAEMLGIKKPEAIFRSIGTLDIYNHDAEDSEKVTPGLNVELDIILRHQTAVLENSEDEDDREDAKNVLSVAWKLLALVPKFFPPALEEPETTAPYHHDLHLKNILMNEQGEITAILDWGKPDLDNEGKTELYLIHKIEYEAS</sequence>